<dbReference type="GO" id="GO:0003676">
    <property type="term" value="F:nucleic acid binding"/>
    <property type="evidence" value="ECO:0007669"/>
    <property type="project" value="InterPro"/>
</dbReference>
<evidence type="ECO:0008006" key="3">
    <source>
        <dbReference type="Google" id="ProtNLM"/>
    </source>
</evidence>
<dbReference type="InterPro" id="IPR035979">
    <property type="entry name" value="RBD_domain_sf"/>
</dbReference>
<evidence type="ECO:0000313" key="1">
    <source>
        <dbReference type="EMBL" id="KAK2600885.1"/>
    </source>
</evidence>
<organism evidence="1 2">
    <name type="scientific">Phomopsis amygdali</name>
    <name type="common">Fusicoccum amygdali</name>
    <dbReference type="NCBI Taxonomy" id="1214568"/>
    <lineage>
        <taxon>Eukaryota</taxon>
        <taxon>Fungi</taxon>
        <taxon>Dikarya</taxon>
        <taxon>Ascomycota</taxon>
        <taxon>Pezizomycotina</taxon>
        <taxon>Sordariomycetes</taxon>
        <taxon>Sordariomycetidae</taxon>
        <taxon>Diaporthales</taxon>
        <taxon>Diaporthaceae</taxon>
        <taxon>Diaporthe</taxon>
    </lineage>
</organism>
<proteinExistence type="predicted"/>
<dbReference type="AlphaFoldDB" id="A0AAD9S6W0"/>
<dbReference type="EMBL" id="JAUJFL010000006">
    <property type="protein sequence ID" value="KAK2600885.1"/>
    <property type="molecule type" value="Genomic_DNA"/>
</dbReference>
<comment type="caution">
    <text evidence="1">The sequence shown here is derived from an EMBL/GenBank/DDBJ whole genome shotgun (WGS) entry which is preliminary data.</text>
</comment>
<sequence>MDNDFQPHNPLDHNAALWLKNVPPGCTIRDLIRAITSVGPTGRILYTKIMPPERLNQTWAAKVVYATREEARRLRALAQRNLFIMEGRRIWADWNRQLSTSFRAIEPLSRVVIIEGPSHIINTRSLERLFNRRLRKFDTEEVLVEENLVRNGYSKRATVVWRFGSWYYQAETAVEVLQEQYPATVDVRYGLDPCAYPAPDGFIP</sequence>
<dbReference type="SUPFAM" id="SSF54928">
    <property type="entry name" value="RNA-binding domain, RBD"/>
    <property type="match status" value="1"/>
</dbReference>
<reference evidence="1" key="1">
    <citation type="submission" date="2023-06" db="EMBL/GenBank/DDBJ databases">
        <authorList>
            <person name="Noh H."/>
        </authorList>
    </citation>
    <scope>NUCLEOTIDE SEQUENCE</scope>
    <source>
        <strain evidence="1">DUCC20226</strain>
    </source>
</reference>
<name>A0AAD9S6W0_PHOAM</name>
<keyword evidence="2" id="KW-1185">Reference proteome</keyword>
<gene>
    <name evidence="1" type="ORF">N8I77_010388</name>
</gene>
<accession>A0AAD9S6W0</accession>
<evidence type="ECO:0000313" key="2">
    <source>
        <dbReference type="Proteomes" id="UP001265746"/>
    </source>
</evidence>
<dbReference type="CDD" id="cd00590">
    <property type="entry name" value="RRM_SF"/>
    <property type="match status" value="1"/>
</dbReference>
<protein>
    <recommendedName>
        <fullName evidence="3">RRM domain-containing protein</fullName>
    </recommendedName>
</protein>
<dbReference type="Proteomes" id="UP001265746">
    <property type="component" value="Unassembled WGS sequence"/>
</dbReference>